<feature type="region of interest" description="Disordered" evidence="1">
    <location>
        <begin position="1"/>
        <end position="150"/>
    </location>
</feature>
<feature type="compositionally biased region" description="Basic and acidic residues" evidence="1">
    <location>
        <begin position="105"/>
        <end position="124"/>
    </location>
</feature>
<evidence type="ECO:0000313" key="3">
    <source>
        <dbReference type="Proteomes" id="UP000054558"/>
    </source>
</evidence>
<dbReference type="OMA" id="AHHTRNK"/>
<accession>A0A1Y1HPH8</accession>
<dbReference type="PANTHER" id="PTHR34112:SF13">
    <property type="entry name" value="OS04G0448200 PROTEIN"/>
    <property type="match status" value="1"/>
</dbReference>
<dbReference type="OrthoDB" id="1917528at2759"/>
<gene>
    <name evidence="2" type="ORF">KFL_000140360</name>
</gene>
<dbReference type="EMBL" id="DF236963">
    <property type="protein sequence ID" value="GAQ78516.1"/>
    <property type="molecule type" value="Genomic_DNA"/>
</dbReference>
<evidence type="ECO:0000313" key="2">
    <source>
        <dbReference type="EMBL" id="GAQ78516.1"/>
    </source>
</evidence>
<feature type="compositionally biased region" description="Basic and acidic residues" evidence="1">
    <location>
        <begin position="431"/>
        <end position="442"/>
    </location>
</feature>
<protein>
    <submittedName>
        <fullName evidence="2">Uncharacterized protein</fullName>
    </submittedName>
</protein>
<dbReference type="PANTHER" id="PTHR34112">
    <property type="entry name" value="C-JUN-AMINO-TERMINAL KINASE-INTERACTING PROTEIN"/>
    <property type="match status" value="1"/>
</dbReference>
<feature type="compositionally biased region" description="Polar residues" evidence="1">
    <location>
        <begin position="74"/>
        <end position="90"/>
    </location>
</feature>
<name>A0A1Y1HPH8_KLENI</name>
<feature type="compositionally biased region" description="Low complexity" evidence="1">
    <location>
        <begin position="350"/>
        <end position="360"/>
    </location>
</feature>
<proteinExistence type="predicted"/>
<reference evidence="2 3" key="1">
    <citation type="journal article" date="2014" name="Nat. Commun.">
        <title>Klebsormidium flaccidum genome reveals primary factors for plant terrestrial adaptation.</title>
        <authorList>
            <person name="Hori K."/>
            <person name="Maruyama F."/>
            <person name="Fujisawa T."/>
            <person name="Togashi T."/>
            <person name="Yamamoto N."/>
            <person name="Seo M."/>
            <person name="Sato S."/>
            <person name="Yamada T."/>
            <person name="Mori H."/>
            <person name="Tajima N."/>
            <person name="Moriyama T."/>
            <person name="Ikeuchi M."/>
            <person name="Watanabe M."/>
            <person name="Wada H."/>
            <person name="Kobayashi K."/>
            <person name="Saito M."/>
            <person name="Masuda T."/>
            <person name="Sasaki-Sekimoto Y."/>
            <person name="Mashiguchi K."/>
            <person name="Awai K."/>
            <person name="Shimojima M."/>
            <person name="Masuda S."/>
            <person name="Iwai M."/>
            <person name="Nobusawa T."/>
            <person name="Narise T."/>
            <person name="Kondo S."/>
            <person name="Saito H."/>
            <person name="Sato R."/>
            <person name="Murakawa M."/>
            <person name="Ihara Y."/>
            <person name="Oshima-Yamada Y."/>
            <person name="Ohtaka K."/>
            <person name="Satoh M."/>
            <person name="Sonobe K."/>
            <person name="Ishii M."/>
            <person name="Ohtani R."/>
            <person name="Kanamori-Sato M."/>
            <person name="Honoki R."/>
            <person name="Miyazaki D."/>
            <person name="Mochizuki H."/>
            <person name="Umetsu J."/>
            <person name="Higashi K."/>
            <person name="Shibata D."/>
            <person name="Kamiya Y."/>
            <person name="Sato N."/>
            <person name="Nakamura Y."/>
            <person name="Tabata S."/>
            <person name="Ida S."/>
            <person name="Kurokawa K."/>
            <person name="Ohta H."/>
        </authorList>
    </citation>
    <scope>NUCLEOTIDE SEQUENCE [LARGE SCALE GENOMIC DNA]</scope>
    <source>
        <strain evidence="2 3">NIES-2285</strain>
    </source>
</reference>
<organism evidence="2 3">
    <name type="scientific">Klebsormidium nitens</name>
    <name type="common">Green alga</name>
    <name type="synonym">Ulothrix nitens</name>
    <dbReference type="NCBI Taxonomy" id="105231"/>
    <lineage>
        <taxon>Eukaryota</taxon>
        <taxon>Viridiplantae</taxon>
        <taxon>Streptophyta</taxon>
        <taxon>Klebsormidiophyceae</taxon>
        <taxon>Klebsormidiales</taxon>
        <taxon>Klebsormidiaceae</taxon>
        <taxon>Klebsormidium</taxon>
    </lineage>
</organism>
<feature type="compositionally biased region" description="Basic and acidic residues" evidence="1">
    <location>
        <begin position="253"/>
        <end position="262"/>
    </location>
</feature>
<evidence type="ECO:0000256" key="1">
    <source>
        <dbReference type="SAM" id="MobiDB-lite"/>
    </source>
</evidence>
<dbReference type="Proteomes" id="UP000054558">
    <property type="component" value="Unassembled WGS sequence"/>
</dbReference>
<keyword evidence="3" id="KW-1185">Reference proteome</keyword>
<dbReference type="AlphaFoldDB" id="A0A1Y1HPH8"/>
<sequence length="574" mass="60361">MAKNEPSLVPEWLRQGHGNSHQSQAHHRYHGDGGGPATPRRHSGRDSEPSPWVSGSYVPPGRRSSGAERPPYDRSTSLSHFRGVSSSLSNEAERGESQGGGQEKQSPEGKQRRHGDALDPRRLGTESGAGGGEQASGPSLPTAMPTTTGTLASNVQKAAFERNFPVLGDKFGRFMPSMNSLPSPRREEREGWSSRLADLPSPAVRGGPSVNGAGAPESPTIAEGGPRTPRMAEALQQGMQEQQQRSMPNAPLESHKQEELVLKKMKQLIPLKPTMPKNLLLKPSKKPLHSSTPQPAVLDAKPIARRTDDPSLSGARKSLPGPANGSVGRLQVPGSPSLLANAPATPPSPAANGSNPGNGPKVSAATQKRNDFLKGLRKKALSPKDRTPESNGAAGEAGGAAREQGPPSFRQWDSIEASPDSQGAPRVVASRAEEAPSIRHENGAANGLPPNGYLNGAGAKGGVNRSAGDVELVGEPEGEEADLLRSLGWTGPDTDDEEGALTEEEIRAFFSQTAKLNQQPKAVYQNGAQTYEPTSPISVASVARQGIPLKPEVIVGSYSSLSSGLSSSDDESDY</sequence>
<feature type="compositionally biased region" description="Acidic residues" evidence="1">
    <location>
        <begin position="472"/>
        <end position="481"/>
    </location>
</feature>
<feature type="region of interest" description="Disordered" evidence="1">
    <location>
        <begin position="168"/>
        <end position="500"/>
    </location>
</feature>